<keyword evidence="4" id="KW-1185">Reference proteome</keyword>
<comment type="caution">
    <text evidence="3">The sequence shown here is derived from an EMBL/GenBank/DDBJ whole genome shotgun (WGS) entry which is preliminary data.</text>
</comment>
<dbReference type="EMBL" id="WIXE01014463">
    <property type="protein sequence ID" value="KAK5974281.1"/>
    <property type="molecule type" value="Genomic_DNA"/>
</dbReference>
<dbReference type="PANTHER" id="PTHR46320:SF2">
    <property type="entry name" value="GP-PDE DOMAIN-CONTAINING PROTEIN"/>
    <property type="match status" value="1"/>
</dbReference>
<protein>
    <submittedName>
        <fullName evidence="3">Glycerophosphodiester phosphodiesterase family protein</fullName>
    </submittedName>
</protein>
<dbReference type="GO" id="GO:0006580">
    <property type="term" value="P:ethanolamine metabolic process"/>
    <property type="evidence" value="ECO:0007669"/>
    <property type="project" value="TreeGrafter"/>
</dbReference>
<dbReference type="Pfam" id="PF03009">
    <property type="entry name" value="GDPD"/>
    <property type="match status" value="1"/>
</dbReference>
<dbReference type="InterPro" id="IPR030395">
    <property type="entry name" value="GP_PDE_dom"/>
</dbReference>
<evidence type="ECO:0000313" key="4">
    <source>
        <dbReference type="Proteomes" id="UP001331761"/>
    </source>
</evidence>
<dbReference type="GO" id="GO:0006644">
    <property type="term" value="P:phospholipid metabolic process"/>
    <property type="evidence" value="ECO:0007669"/>
    <property type="project" value="TreeGrafter"/>
</dbReference>
<proteinExistence type="predicted"/>
<name>A0AAN8II09_TRICO</name>
<feature type="domain" description="GP-PDE" evidence="2">
    <location>
        <begin position="60"/>
        <end position="320"/>
    </location>
</feature>
<dbReference type="AlphaFoldDB" id="A0AAN8II09"/>
<dbReference type="PROSITE" id="PS51704">
    <property type="entry name" value="GP_PDE"/>
    <property type="match status" value="1"/>
</dbReference>
<dbReference type="SUPFAM" id="SSF51695">
    <property type="entry name" value="PLC-like phosphodiesterases"/>
    <property type="match status" value="1"/>
</dbReference>
<feature type="transmembrane region" description="Helical" evidence="1">
    <location>
        <begin position="6"/>
        <end position="39"/>
    </location>
</feature>
<dbReference type="PANTHER" id="PTHR46320">
    <property type="entry name" value="GLYCEROPHOSPHODIESTER PHOSPHODIESTERASE 1"/>
    <property type="match status" value="1"/>
</dbReference>
<dbReference type="Proteomes" id="UP001331761">
    <property type="component" value="Unassembled WGS sequence"/>
</dbReference>
<accession>A0AAN8II09</accession>
<dbReference type="GO" id="GO:0070291">
    <property type="term" value="P:N-acylethanolamine metabolic process"/>
    <property type="evidence" value="ECO:0007669"/>
    <property type="project" value="TreeGrafter"/>
</dbReference>
<dbReference type="GO" id="GO:0008889">
    <property type="term" value="F:glycerophosphodiester phosphodiesterase activity"/>
    <property type="evidence" value="ECO:0007669"/>
    <property type="project" value="TreeGrafter"/>
</dbReference>
<dbReference type="GO" id="GO:0005886">
    <property type="term" value="C:plasma membrane"/>
    <property type="evidence" value="ECO:0007669"/>
    <property type="project" value="TreeGrafter"/>
</dbReference>
<evidence type="ECO:0000256" key="1">
    <source>
        <dbReference type="SAM" id="Phobius"/>
    </source>
</evidence>
<keyword evidence="1" id="KW-0812">Transmembrane</keyword>
<evidence type="ECO:0000259" key="2">
    <source>
        <dbReference type="PROSITE" id="PS51704"/>
    </source>
</evidence>
<sequence length="320" mass="35719">MGGYVLWYFLTITLLVGVATRSTFVLNFICVFPSLLTILFHVFKNMPVSNQDKANFFAGLNIGGHRGSPYEAPENTIEGFAMAKHAKCELVEFDIHLSADGVPVLIHDESTGRTSKEDIVVKKATAKEIQNVPLKIVSGIKSAIPTLAEAVDWCLQNNMKMIFDIKDADPKMIQCLASIVKSKNLYAKAVISSFNPCVAFTVKRVDKNILTGLTSRSGYLSYEDDDRRIPRNGPPLLYMDSLIDDLIAIGIRSFVLPIFLGVDMLLLHHKCINSNFVEDARQLGIHVLAWTVNESYQATFLRFNNVPFLTDYPQLLKGKQ</sequence>
<reference evidence="3 4" key="1">
    <citation type="submission" date="2019-10" db="EMBL/GenBank/DDBJ databases">
        <title>Assembly and Annotation for the nematode Trichostrongylus colubriformis.</title>
        <authorList>
            <person name="Martin J."/>
        </authorList>
    </citation>
    <scope>NUCLEOTIDE SEQUENCE [LARGE SCALE GENOMIC DNA]</scope>
    <source>
        <strain evidence="3">G859</strain>
        <tissue evidence="3">Whole worm</tissue>
    </source>
</reference>
<keyword evidence="1" id="KW-0472">Membrane</keyword>
<evidence type="ECO:0000313" key="3">
    <source>
        <dbReference type="EMBL" id="KAK5974281.1"/>
    </source>
</evidence>
<organism evidence="3 4">
    <name type="scientific">Trichostrongylus colubriformis</name>
    <name type="common">Black scour worm</name>
    <dbReference type="NCBI Taxonomy" id="6319"/>
    <lineage>
        <taxon>Eukaryota</taxon>
        <taxon>Metazoa</taxon>
        <taxon>Ecdysozoa</taxon>
        <taxon>Nematoda</taxon>
        <taxon>Chromadorea</taxon>
        <taxon>Rhabditida</taxon>
        <taxon>Rhabditina</taxon>
        <taxon>Rhabditomorpha</taxon>
        <taxon>Strongyloidea</taxon>
        <taxon>Trichostrongylidae</taxon>
        <taxon>Trichostrongylus</taxon>
    </lineage>
</organism>
<dbReference type="Gene3D" id="3.20.20.190">
    <property type="entry name" value="Phosphatidylinositol (PI) phosphodiesterase"/>
    <property type="match status" value="1"/>
</dbReference>
<dbReference type="InterPro" id="IPR017946">
    <property type="entry name" value="PLC-like_Pdiesterase_TIM-brl"/>
</dbReference>
<keyword evidence="1" id="KW-1133">Transmembrane helix</keyword>
<gene>
    <name evidence="3" type="ORF">GCK32_011066</name>
</gene>